<organism evidence="2 3">
    <name type="scientific">Candidatus Falkowbacteria bacterium CG10_big_fil_rev_8_21_14_0_10_43_10</name>
    <dbReference type="NCBI Taxonomy" id="1974567"/>
    <lineage>
        <taxon>Bacteria</taxon>
        <taxon>Candidatus Falkowiibacteriota</taxon>
    </lineage>
</organism>
<keyword evidence="1" id="KW-0732">Signal</keyword>
<accession>A0A2H0V1K3</accession>
<evidence type="ECO:0000256" key="1">
    <source>
        <dbReference type="SAM" id="SignalP"/>
    </source>
</evidence>
<reference evidence="3" key="1">
    <citation type="submission" date="2017-09" db="EMBL/GenBank/DDBJ databases">
        <title>Depth-based differentiation of microbial function through sediment-hosted aquifers and enrichment of novel symbionts in the deep terrestrial subsurface.</title>
        <authorList>
            <person name="Probst A.J."/>
            <person name="Ladd B."/>
            <person name="Jarett J.K."/>
            <person name="Geller-Mcgrath D.E."/>
            <person name="Sieber C.M.K."/>
            <person name="Emerson J.B."/>
            <person name="Anantharaman K."/>
            <person name="Thomas B.C."/>
            <person name="Malmstrom R."/>
            <person name="Stieglmeier M."/>
            <person name="Klingl A."/>
            <person name="Woyke T."/>
            <person name="Ryan C.M."/>
            <person name="Banfield J.F."/>
        </authorList>
    </citation>
    <scope>NUCLEOTIDE SEQUENCE [LARGE SCALE GENOMIC DNA]</scope>
</reference>
<gene>
    <name evidence="2" type="ORF">COT99_03420</name>
</gene>
<feature type="signal peptide" evidence="1">
    <location>
        <begin position="1"/>
        <end position="25"/>
    </location>
</feature>
<sequence>MKKFIKSKTILQVMVTTLVTTLAVAGIVAATSVGTDITATGDITITSGARVGTGSTGDHVTALAGDSLLVEGESEFDGITWVDGSLRASSTFMVTDASTFTGAITALSTLTVTDDLAADTDTLYVDASADKTGIGSSTPYATLSVETAAGDPMLMIGSSTAEILSLDATGNLKYDGGTLYGDLLNNNIGISSSTPSAMFSVGDGSGTSTSTVDVGIPCFRMKTYIDGVLTEVYYWPCVGAGCSISQAGGWATSTASCF</sequence>
<name>A0A2H0V1K3_9BACT</name>
<comment type="caution">
    <text evidence="2">The sequence shown here is derived from an EMBL/GenBank/DDBJ whole genome shotgun (WGS) entry which is preliminary data.</text>
</comment>
<protein>
    <submittedName>
        <fullName evidence="2">Uncharacterized protein</fullName>
    </submittedName>
</protein>
<dbReference type="AlphaFoldDB" id="A0A2H0V1K3"/>
<feature type="chain" id="PRO_5013957307" evidence="1">
    <location>
        <begin position="26"/>
        <end position="258"/>
    </location>
</feature>
<dbReference type="EMBL" id="PFAR01000040">
    <property type="protein sequence ID" value="PIR92964.1"/>
    <property type="molecule type" value="Genomic_DNA"/>
</dbReference>
<dbReference type="Proteomes" id="UP000228626">
    <property type="component" value="Unassembled WGS sequence"/>
</dbReference>
<evidence type="ECO:0000313" key="2">
    <source>
        <dbReference type="EMBL" id="PIR92964.1"/>
    </source>
</evidence>
<proteinExistence type="predicted"/>
<evidence type="ECO:0000313" key="3">
    <source>
        <dbReference type="Proteomes" id="UP000228626"/>
    </source>
</evidence>